<keyword evidence="4" id="KW-0808">Transferase</keyword>
<feature type="domain" description="Ap4A phosphorylase 1/2 N-terminal" evidence="3">
    <location>
        <begin position="2"/>
        <end position="175"/>
    </location>
</feature>
<accession>U7QR73</accession>
<dbReference type="InterPro" id="IPR036265">
    <property type="entry name" value="HIT-like_sf"/>
</dbReference>
<dbReference type="PANTHER" id="PTHR38420">
    <property type="entry name" value="AP-4-A PHOSPHORYLASE II"/>
    <property type="match status" value="1"/>
</dbReference>
<dbReference type="OrthoDB" id="421767at2"/>
<protein>
    <submittedName>
        <fullName evidence="4">ATP adenylyltransferase family protein</fullName>
    </submittedName>
</protein>
<dbReference type="GO" id="GO:0005524">
    <property type="term" value="F:ATP binding"/>
    <property type="evidence" value="ECO:0007669"/>
    <property type="project" value="InterPro"/>
</dbReference>
<dbReference type="EMBL" id="AUZM01000007">
    <property type="protein sequence ID" value="ERT08896.1"/>
    <property type="molecule type" value="Genomic_DNA"/>
</dbReference>
<dbReference type="PIRSF" id="PIRSF000846">
    <property type="entry name" value="ATP_adenylyltr"/>
    <property type="match status" value="1"/>
</dbReference>
<dbReference type="InterPro" id="IPR019200">
    <property type="entry name" value="ATP_adenylylTrfase_C"/>
</dbReference>
<dbReference type="Pfam" id="PF19327">
    <property type="entry name" value="Ap4A_phos_N"/>
    <property type="match status" value="1"/>
</dbReference>
<dbReference type="PANTHER" id="PTHR38420:SF1">
    <property type="entry name" value="PUTATIVE (AFU_ORTHOLOGUE AFUA_5G14690)-RELATED"/>
    <property type="match status" value="1"/>
</dbReference>
<evidence type="ECO:0000313" key="4">
    <source>
        <dbReference type="EMBL" id="ERT08896.1"/>
    </source>
</evidence>
<gene>
    <name evidence="4" type="ORF">M595_1193</name>
</gene>
<keyword evidence="4" id="KW-0548">Nucleotidyltransferase</keyword>
<proteinExistence type="predicted"/>
<keyword evidence="5" id="KW-1185">Reference proteome</keyword>
<feature type="domain" description="ATP adenylyltransferase C-terminal" evidence="2">
    <location>
        <begin position="187"/>
        <end position="298"/>
    </location>
</feature>
<dbReference type="GO" id="GO:0009117">
    <property type="term" value="P:nucleotide metabolic process"/>
    <property type="evidence" value="ECO:0007669"/>
    <property type="project" value="InterPro"/>
</dbReference>
<comment type="caution">
    <text evidence="4">The sequence shown here is derived from an EMBL/GenBank/DDBJ whole genome shotgun (WGS) entry which is preliminary data.</text>
</comment>
<dbReference type="Pfam" id="PF09830">
    <property type="entry name" value="ATP_transf"/>
    <property type="match status" value="1"/>
</dbReference>
<dbReference type="InterPro" id="IPR045759">
    <property type="entry name" value="Ap4A_phos1/2_N"/>
</dbReference>
<dbReference type="GO" id="GO:0003877">
    <property type="term" value="F:ATP:ADP adenylyltransferase activity"/>
    <property type="evidence" value="ECO:0007669"/>
    <property type="project" value="InterPro"/>
</dbReference>
<organism evidence="4 5">
    <name type="scientific">Lyngbya aestuarii BL J</name>
    <dbReference type="NCBI Taxonomy" id="1348334"/>
    <lineage>
        <taxon>Bacteria</taxon>
        <taxon>Bacillati</taxon>
        <taxon>Cyanobacteriota</taxon>
        <taxon>Cyanophyceae</taxon>
        <taxon>Oscillatoriophycideae</taxon>
        <taxon>Oscillatoriales</taxon>
        <taxon>Microcoleaceae</taxon>
        <taxon>Lyngbya</taxon>
    </lineage>
</organism>
<dbReference type="InterPro" id="IPR043171">
    <property type="entry name" value="Ap4A_phos1/2-like"/>
</dbReference>
<dbReference type="Proteomes" id="UP000017127">
    <property type="component" value="Unassembled WGS sequence"/>
</dbReference>
<dbReference type="SUPFAM" id="SSF54197">
    <property type="entry name" value="HIT-like"/>
    <property type="match status" value="1"/>
</dbReference>
<dbReference type="InterPro" id="IPR009163">
    <property type="entry name" value="Ap4A_phos1/2"/>
</dbReference>
<evidence type="ECO:0000313" key="5">
    <source>
        <dbReference type="Proteomes" id="UP000017127"/>
    </source>
</evidence>
<reference evidence="4 5" key="1">
    <citation type="journal article" date="2013" name="Front. Microbiol.">
        <title>Comparative genomic analyses of the cyanobacterium, Lyngbya aestuarii BL J, a powerful hydrogen producer.</title>
        <authorList>
            <person name="Kothari A."/>
            <person name="Vaughn M."/>
            <person name="Garcia-Pichel F."/>
        </authorList>
    </citation>
    <scope>NUCLEOTIDE SEQUENCE [LARGE SCALE GENOMIC DNA]</scope>
    <source>
        <strain evidence="4 5">BL J</strain>
    </source>
</reference>
<feature type="active site" description="Nucleophile" evidence="1">
    <location>
        <position position="153"/>
    </location>
</feature>
<evidence type="ECO:0000259" key="3">
    <source>
        <dbReference type="Pfam" id="PF19327"/>
    </source>
</evidence>
<sequence length="300" mass="33650">MMLEPGTLWKRTQEQTEFALQTGALQSIPTEYQFIEQDGILFFVRIVSNLARKENAKQQQDQKTKTSGKPFNPFLPYEEDLFVADLSPTHLCLLNKYNVVDDHLLIVTREFEAQENLLTLEDFQALWMGLAEIDGFVFYNAGADAGASQRHKHLQLIPLPLVPNGVKVPIEPAINSAQFLGAIGNCPQLPFLNALIRLDPLLVDSPEEAAATTLEFYYNLLSQVGLHGESGMKGKQSGAYNLMMTREWMLLIPRVQEGFDGVLVNSLGCCGAMLVKTEEQLQHLKEITPMTVLRNVCIRK</sequence>
<evidence type="ECO:0000259" key="2">
    <source>
        <dbReference type="Pfam" id="PF09830"/>
    </source>
</evidence>
<dbReference type="AlphaFoldDB" id="U7QR73"/>
<dbReference type="Gene3D" id="3.30.428.70">
    <property type="match status" value="1"/>
</dbReference>
<name>U7QR73_9CYAN</name>
<evidence type="ECO:0000256" key="1">
    <source>
        <dbReference type="PIRSR" id="PIRSR000846-1"/>
    </source>
</evidence>